<dbReference type="EMBL" id="RBAH01000012">
    <property type="protein sequence ID" value="RKN82173.1"/>
    <property type="molecule type" value="Genomic_DNA"/>
</dbReference>
<gene>
    <name evidence="1" type="ORF">D7M11_17650</name>
</gene>
<dbReference type="AlphaFoldDB" id="A0A3B0C8A6"/>
<comment type="caution">
    <text evidence="1">The sequence shown here is derived from an EMBL/GenBank/DDBJ whole genome shotgun (WGS) entry which is preliminary data.</text>
</comment>
<reference evidence="1 2" key="1">
    <citation type="journal article" date="2007" name="Int. J. Syst. Evol. Microbiol.">
        <title>Paenibacillus ginsengarvi sp. nov., isolated from soil from ginseng cultivation.</title>
        <authorList>
            <person name="Yoon M.H."/>
            <person name="Ten L.N."/>
            <person name="Im W.T."/>
        </authorList>
    </citation>
    <scope>NUCLEOTIDE SEQUENCE [LARGE SCALE GENOMIC DNA]</scope>
    <source>
        <strain evidence="1 2">KCTC 13059</strain>
    </source>
</reference>
<sequence length="77" mass="8659">MDIKRACADKGYDCAVVHHVLDKQQIEGYISPVSTDSIEAIGDKPFLYNEQSDHYLCPEGKLLKFTHIEGDGIKEAY</sequence>
<protein>
    <submittedName>
        <fullName evidence="1">Uncharacterized protein</fullName>
    </submittedName>
</protein>
<name>A0A3B0C8A6_9BACL</name>
<evidence type="ECO:0000313" key="1">
    <source>
        <dbReference type="EMBL" id="RKN82173.1"/>
    </source>
</evidence>
<keyword evidence="2" id="KW-1185">Reference proteome</keyword>
<proteinExistence type="predicted"/>
<evidence type="ECO:0000313" key="2">
    <source>
        <dbReference type="Proteomes" id="UP000282311"/>
    </source>
</evidence>
<accession>A0A3B0C8A6</accession>
<organism evidence="1 2">
    <name type="scientific">Paenibacillus ginsengarvi</name>
    <dbReference type="NCBI Taxonomy" id="400777"/>
    <lineage>
        <taxon>Bacteria</taxon>
        <taxon>Bacillati</taxon>
        <taxon>Bacillota</taxon>
        <taxon>Bacilli</taxon>
        <taxon>Bacillales</taxon>
        <taxon>Paenibacillaceae</taxon>
        <taxon>Paenibacillus</taxon>
    </lineage>
</organism>
<dbReference type="Proteomes" id="UP000282311">
    <property type="component" value="Unassembled WGS sequence"/>
</dbReference>